<name>A0ACC0H0Z2_9ERIC</name>
<protein>
    <submittedName>
        <fullName evidence="1">Uncharacterized protein</fullName>
    </submittedName>
</protein>
<reference evidence="1 2" key="1">
    <citation type="journal article" date="2022" name="Plant J.">
        <title>Chromosome-level genome of Camellia lanceoleosa provides a valuable resource for understanding genome evolution and self-incompatibility.</title>
        <authorList>
            <person name="Gong W."/>
            <person name="Xiao S."/>
            <person name="Wang L."/>
            <person name="Liao Z."/>
            <person name="Chang Y."/>
            <person name="Mo W."/>
            <person name="Hu G."/>
            <person name="Li W."/>
            <person name="Zhao G."/>
            <person name="Zhu H."/>
            <person name="Hu X."/>
            <person name="Ji K."/>
            <person name="Xiang X."/>
            <person name="Song Q."/>
            <person name="Yuan D."/>
            <person name="Jin S."/>
            <person name="Zhang L."/>
        </authorList>
    </citation>
    <scope>NUCLEOTIDE SEQUENCE [LARGE SCALE GENOMIC DNA]</scope>
    <source>
        <strain evidence="1">SQ_2022a</strain>
    </source>
</reference>
<dbReference type="Proteomes" id="UP001060215">
    <property type="component" value="Chromosome 7"/>
</dbReference>
<evidence type="ECO:0000313" key="2">
    <source>
        <dbReference type="Proteomes" id="UP001060215"/>
    </source>
</evidence>
<gene>
    <name evidence="1" type="ORF">LOK49_LG07G01099</name>
</gene>
<proteinExistence type="predicted"/>
<comment type="caution">
    <text evidence="1">The sequence shown here is derived from an EMBL/GenBank/DDBJ whole genome shotgun (WGS) entry which is preliminary data.</text>
</comment>
<dbReference type="EMBL" id="CM045764">
    <property type="protein sequence ID" value="KAI8006270.1"/>
    <property type="molecule type" value="Genomic_DNA"/>
</dbReference>
<keyword evidence="2" id="KW-1185">Reference proteome</keyword>
<sequence length="73" mass="8118">MPPSDAICRAHRSIDGLCGWRMRSHAYFMLCRNQKEDGRSSIVIFGKDDCSSSTLSGCEPELQRGNDNVLLGK</sequence>
<organism evidence="1 2">
    <name type="scientific">Camellia lanceoleosa</name>
    <dbReference type="NCBI Taxonomy" id="1840588"/>
    <lineage>
        <taxon>Eukaryota</taxon>
        <taxon>Viridiplantae</taxon>
        <taxon>Streptophyta</taxon>
        <taxon>Embryophyta</taxon>
        <taxon>Tracheophyta</taxon>
        <taxon>Spermatophyta</taxon>
        <taxon>Magnoliopsida</taxon>
        <taxon>eudicotyledons</taxon>
        <taxon>Gunneridae</taxon>
        <taxon>Pentapetalae</taxon>
        <taxon>asterids</taxon>
        <taxon>Ericales</taxon>
        <taxon>Theaceae</taxon>
        <taxon>Camellia</taxon>
    </lineage>
</organism>
<evidence type="ECO:0000313" key="1">
    <source>
        <dbReference type="EMBL" id="KAI8006270.1"/>
    </source>
</evidence>
<accession>A0ACC0H0Z2</accession>